<dbReference type="AlphaFoldDB" id="A0A0A9BJL1"/>
<sequence>MCSKNPFMLSTFQLQLYIWIKEVILSWSTTTI</sequence>
<proteinExistence type="predicted"/>
<reference evidence="1" key="1">
    <citation type="submission" date="2014-09" db="EMBL/GenBank/DDBJ databases">
        <authorList>
            <person name="Magalhaes I.L.F."/>
            <person name="Oliveira U."/>
            <person name="Santos F.R."/>
            <person name="Vidigal T.H.D.A."/>
            <person name="Brescovit A.D."/>
            <person name="Santos A.J."/>
        </authorList>
    </citation>
    <scope>NUCLEOTIDE SEQUENCE</scope>
    <source>
        <tissue evidence="1">Shoot tissue taken approximately 20 cm above the soil surface</tissue>
    </source>
</reference>
<organism evidence="1">
    <name type="scientific">Arundo donax</name>
    <name type="common">Giant reed</name>
    <name type="synonym">Donax arundinaceus</name>
    <dbReference type="NCBI Taxonomy" id="35708"/>
    <lineage>
        <taxon>Eukaryota</taxon>
        <taxon>Viridiplantae</taxon>
        <taxon>Streptophyta</taxon>
        <taxon>Embryophyta</taxon>
        <taxon>Tracheophyta</taxon>
        <taxon>Spermatophyta</taxon>
        <taxon>Magnoliopsida</taxon>
        <taxon>Liliopsida</taxon>
        <taxon>Poales</taxon>
        <taxon>Poaceae</taxon>
        <taxon>PACMAD clade</taxon>
        <taxon>Arundinoideae</taxon>
        <taxon>Arundineae</taxon>
        <taxon>Arundo</taxon>
    </lineage>
</organism>
<reference evidence="1" key="2">
    <citation type="journal article" date="2015" name="Data Brief">
        <title>Shoot transcriptome of the giant reed, Arundo donax.</title>
        <authorList>
            <person name="Barrero R.A."/>
            <person name="Guerrero F.D."/>
            <person name="Moolhuijzen P."/>
            <person name="Goolsby J.A."/>
            <person name="Tidwell J."/>
            <person name="Bellgard S.E."/>
            <person name="Bellgard M.I."/>
        </authorList>
    </citation>
    <scope>NUCLEOTIDE SEQUENCE</scope>
    <source>
        <tissue evidence="1">Shoot tissue taken approximately 20 cm above the soil surface</tissue>
    </source>
</reference>
<dbReference type="EMBL" id="GBRH01233781">
    <property type="protein sequence ID" value="JAD64114.1"/>
    <property type="molecule type" value="Transcribed_RNA"/>
</dbReference>
<evidence type="ECO:0000313" key="1">
    <source>
        <dbReference type="EMBL" id="JAD64114.1"/>
    </source>
</evidence>
<protein>
    <submittedName>
        <fullName evidence="1">Uncharacterized protein</fullName>
    </submittedName>
</protein>
<name>A0A0A9BJL1_ARUDO</name>
<accession>A0A0A9BJL1</accession>